<feature type="domain" description="Putative plant transposon protein" evidence="3">
    <location>
        <begin position="62"/>
        <end position="260"/>
    </location>
</feature>
<gene>
    <name evidence="4" type="ORF">TSUD_143880</name>
</gene>
<name>A0A2Z6N4B2_TRISU</name>
<evidence type="ECO:0000259" key="3">
    <source>
        <dbReference type="Pfam" id="PF20167"/>
    </source>
</evidence>
<evidence type="ECO:0000256" key="1">
    <source>
        <dbReference type="SAM" id="MobiDB-lite"/>
    </source>
</evidence>
<feature type="chain" id="PRO_5016377807" description="Putative plant transposon protein domain-containing protein" evidence="2">
    <location>
        <begin position="18"/>
        <end position="373"/>
    </location>
</feature>
<evidence type="ECO:0000313" key="4">
    <source>
        <dbReference type="EMBL" id="GAU30940.1"/>
    </source>
</evidence>
<dbReference type="Pfam" id="PF20167">
    <property type="entry name" value="Transposase_32"/>
    <property type="match status" value="1"/>
</dbReference>
<reference evidence="5" key="1">
    <citation type="journal article" date="2017" name="Front. Plant Sci.">
        <title>Climate Clever Clovers: New Paradigm to Reduce the Environmental Footprint of Ruminants by Breeding Low Methanogenic Forages Utilizing Haplotype Variation.</title>
        <authorList>
            <person name="Kaur P."/>
            <person name="Appels R."/>
            <person name="Bayer P.E."/>
            <person name="Keeble-Gagnere G."/>
            <person name="Wang J."/>
            <person name="Hirakawa H."/>
            <person name="Shirasawa K."/>
            <person name="Vercoe P."/>
            <person name="Stefanova K."/>
            <person name="Durmic Z."/>
            <person name="Nichols P."/>
            <person name="Revell C."/>
            <person name="Isobe S.N."/>
            <person name="Edwards D."/>
            <person name="Erskine W."/>
        </authorList>
    </citation>
    <scope>NUCLEOTIDE SEQUENCE [LARGE SCALE GENOMIC DNA]</scope>
    <source>
        <strain evidence="5">cv. Daliak</strain>
    </source>
</reference>
<accession>A0A2Z6N4B2</accession>
<dbReference type="EMBL" id="DF973440">
    <property type="protein sequence ID" value="GAU30940.1"/>
    <property type="molecule type" value="Genomic_DNA"/>
</dbReference>
<dbReference type="InterPro" id="IPR046796">
    <property type="entry name" value="Transposase_32_dom"/>
</dbReference>
<feature type="signal peptide" evidence="2">
    <location>
        <begin position="1"/>
        <end position="17"/>
    </location>
</feature>
<proteinExistence type="predicted"/>
<keyword evidence="5" id="KW-1185">Reference proteome</keyword>
<evidence type="ECO:0000313" key="5">
    <source>
        <dbReference type="Proteomes" id="UP000242715"/>
    </source>
</evidence>
<organism evidence="4 5">
    <name type="scientific">Trifolium subterraneum</name>
    <name type="common">Subterranean clover</name>
    <dbReference type="NCBI Taxonomy" id="3900"/>
    <lineage>
        <taxon>Eukaryota</taxon>
        <taxon>Viridiplantae</taxon>
        <taxon>Streptophyta</taxon>
        <taxon>Embryophyta</taxon>
        <taxon>Tracheophyta</taxon>
        <taxon>Spermatophyta</taxon>
        <taxon>Magnoliopsida</taxon>
        <taxon>eudicotyledons</taxon>
        <taxon>Gunneridae</taxon>
        <taxon>Pentapetalae</taxon>
        <taxon>rosids</taxon>
        <taxon>fabids</taxon>
        <taxon>Fabales</taxon>
        <taxon>Fabaceae</taxon>
        <taxon>Papilionoideae</taxon>
        <taxon>50 kb inversion clade</taxon>
        <taxon>NPAAA clade</taxon>
        <taxon>Hologalegina</taxon>
        <taxon>IRL clade</taxon>
        <taxon>Trifolieae</taxon>
        <taxon>Trifolium</taxon>
    </lineage>
</organism>
<dbReference type="AlphaFoldDB" id="A0A2Z6N4B2"/>
<evidence type="ECO:0000256" key="2">
    <source>
        <dbReference type="SAM" id="SignalP"/>
    </source>
</evidence>
<feature type="region of interest" description="Disordered" evidence="1">
    <location>
        <begin position="344"/>
        <end position="373"/>
    </location>
</feature>
<protein>
    <recommendedName>
        <fullName evidence="3">Putative plant transposon protein domain-containing protein</fullName>
    </recommendedName>
</protein>
<sequence length="373" mass="42422">MMTVLLLFTVIEPTADMAPKKPASHLSKKSKTGAESRKIWPEAIFDIDPNGKYQRFVEIINNRGWGQLVSPRETFNTEIVNEFYANALPMEGEEFSYTTMVRGKEVHFDRNTINEYLGNPFNMPRNQELFAFKEQLNRGNWNIPAMVTALLRINGGFDYRDRPNPRPLRALRNQMTTFTQLLLLLVLRNIQPCSHMSDGTTDVMGLIYYIDQGWEVDVAGVIANEIKLFAESGLKPDRPKNNAQLGFPCLIMGLCEKFKVAFPKQLNETISVVDDAHQGGQASNFSPSFEKHFPTYFNYLCNLHDASYRAMTTVREIVLQVRDNQPTRSNEEYHAFVAWPADRPQFPGRGSTSAAANEEKTNDGIGEDYLMSN</sequence>
<keyword evidence="2" id="KW-0732">Signal</keyword>
<dbReference type="Proteomes" id="UP000242715">
    <property type="component" value="Unassembled WGS sequence"/>
</dbReference>